<sequence length="156" mass="17240">MILSVLLAVLVVANAEFKPRPIPEFARHLTGQALVDYLKSSQPLFKAGIPKMSYEQFKSKIMDAKYLEKDESIQMATEIASDEEIPESFDAREKWPECNSIKLIRDQANCGSCWAVSAASAMSDRVCIQSKGAKQTLISDADILSCCGKFCGYGYV</sequence>
<dbReference type="SUPFAM" id="SSF54001">
    <property type="entry name" value="Cysteine proteinases"/>
    <property type="match status" value="1"/>
</dbReference>
<dbReference type="GO" id="GO:0008234">
    <property type="term" value="F:cysteine-type peptidase activity"/>
    <property type="evidence" value="ECO:0007669"/>
    <property type="project" value="UniProtKB-KW"/>
</dbReference>
<keyword evidence="2" id="KW-0378">Hydrolase</keyword>
<dbReference type="InterPro" id="IPR038765">
    <property type="entry name" value="Papain-like_cys_pep_sf"/>
</dbReference>
<dbReference type="AlphaFoldDB" id="A0A3P7JNN8"/>
<evidence type="ECO:0000256" key="3">
    <source>
        <dbReference type="ARBA" id="ARBA00022807"/>
    </source>
</evidence>
<evidence type="ECO:0000256" key="1">
    <source>
        <dbReference type="ARBA" id="ARBA00022670"/>
    </source>
</evidence>
<feature type="domain" description="Peptidase C1A papain C-terminal" evidence="5">
    <location>
        <begin position="85"/>
        <end position="149"/>
    </location>
</feature>
<dbReference type="Proteomes" id="UP000270094">
    <property type="component" value="Unassembled WGS sequence"/>
</dbReference>
<proteinExistence type="predicted"/>
<keyword evidence="4" id="KW-0732">Signal</keyword>
<reference evidence="6 7" key="1">
    <citation type="submission" date="2018-11" db="EMBL/GenBank/DDBJ databases">
        <authorList>
            <consortium name="Pathogen Informatics"/>
        </authorList>
    </citation>
    <scope>NUCLEOTIDE SEQUENCE [LARGE SCALE GENOMIC DNA]</scope>
</reference>
<organism evidence="6 7">
    <name type="scientific">Strongylus vulgaris</name>
    <name type="common">Blood worm</name>
    <dbReference type="NCBI Taxonomy" id="40348"/>
    <lineage>
        <taxon>Eukaryota</taxon>
        <taxon>Metazoa</taxon>
        <taxon>Ecdysozoa</taxon>
        <taxon>Nematoda</taxon>
        <taxon>Chromadorea</taxon>
        <taxon>Rhabditida</taxon>
        <taxon>Rhabditina</taxon>
        <taxon>Rhabditomorpha</taxon>
        <taxon>Strongyloidea</taxon>
        <taxon>Strongylidae</taxon>
        <taxon>Strongylus</taxon>
    </lineage>
</organism>
<keyword evidence="7" id="KW-1185">Reference proteome</keyword>
<evidence type="ECO:0000313" key="7">
    <source>
        <dbReference type="Proteomes" id="UP000270094"/>
    </source>
</evidence>
<accession>A0A3P7JNN8</accession>
<dbReference type="Pfam" id="PF00112">
    <property type="entry name" value="Peptidase_C1"/>
    <property type="match status" value="1"/>
</dbReference>
<dbReference type="GO" id="GO:0006508">
    <property type="term" value="P:proteolysis"/>
    <property type="evidence" value="ECO:0007669"/>
    <property type="project" value="UniProtKB-KW"/>
</dbReference>
<dbReference type="InterPro" id="IPR000169">
    <property type="entry name" value="Pept_cys_AS"/>
</dbReference>
<dbReference type="EMBL" id="UYYB01108043">
    <property type="protein sequence ID" value="VDM80284.1"/>
    <property type="molecule type" value="Genomic_DNA"/>
</dbReference>
<dbReference type="PROSITE" id="PS00139">
    <property type="entry name" value="THIOL_PROTEASE_CYS"/>
    <property type="match status" value="1"/>
</dbReference>
<dbReference type="InterPro" id="IPR000668">
    <property type="entry name" value="Peptidase_C1A_C"/>
</dbReference>
<evidence type="ECO:0000256" key="2">
    <source>
        <dbReference type="ARBA" id="ARBA00022801"/>
    </source>
</evidence>
<feature type="chain" id="PRO_5017930885" description="Peptidase C1A papain C-terminal domain-containing protein" evidence="4">
    <location>
        <begin position="16"/>
        <end position="156"/>
    </location>
</feature>
<protein>
    <recommendedName>
        <fullName evidence="5">Peptidase C1A papain C-terminal domain-containing protein</fullName>
    </recommendedName>
</protein>
<evidence type="ECO:0000259" key="5">
    <source>
        <dbReference type="Pfam" id="PF00112"/>
    </source>
</evidence>
<evidence type="ECO:0000256" key="4">
    <source>
        <dbReference type="SAM" id="SignalP"/>
    </source>
</evidence>
<keyword evidence="1" id="KW-0645">Protease</keyword>
<dbReference type="Gene3D" id="3.90.70.10">
    <property type="entry name" value="Cysteine proteinases"/>
    <property type="match status" value="1"/>
</dbReference>
<dbReference type="OrthoDB" id="5850821at2759"/>
<feature type="signal peptide" evidence="4">
    <location>
        <begin position="1"/>
        <end position="15"/>
    </location>
</feature>
<evidence type="ECO:0000313" key="6">
    <source>
        <dbReference type="EMBL" id="VDM80284.1"/>
    </source>
</evidence>
<gene>
    <name evidence="6" type="ORF">SVUK_LOCUS15282</name>
</gene>
<name>A0A3P7JNN8_STRVU</name>
<keyword evidence="3" id="KW-0788">Thiol protease</keyword>